<organism evidence="2 3">
    <name type="scientific">Halorubrum tebenquichense DSM 14210</name>
    <dbReference type="NCBI Taxonomy" id="1227485"/>
    <lineage>
        <taxon>Archaea</taxon>
        <taxon>Methanobacteriati</taxon>
        <taxon>Methanobacteriota</taxon>
        <taxon>Stenosarchaea group</taxon>
        <taxon>Halobacteria</taxon>
        <taxon>Halobacteriales</taxon>
        <taxon>Haloferacaceae</taxon>
        <taxon>Halorubrum</taxon>
    </lineage>
</organism>
<accession>M0DRC5</accession>
<evidence type="ECO:0000313" key="3">
    <source>
        <dbReference type="Proteomes" id="UP000011523"/>
    </source>
</evidence>
<dbReference type="OrthoDB" id="311454at2157"/>
<comment type="caution">
    <text evidence="2">The sequence shown here is derived from an EMBL/GenBank/DDBJ whole genome shotgun (WGS) entry which is preliminary data.</text>
</comment>
<dbReference type="InterPro" id="IPR029055">
    <property type="entry name" value="Ntn_hydrolases_N"/>
</dbReference>
<dbReference type="Pfam" id="PF06267">
    <property type="entry name" value="DUF1028"/>
    <property type="match status" value="1"/>
</dbReference>
<dbReference type="Proteomes" id="UP000011523">
    <property type="component" value="Unassembled WGS sequence"/>
</dbReference>
<feature type="compositionally biased region" description="Polar residues" evidence="1">
    <location>
        <begin position="1"/>
        <end position="13"/>
    </location>
</feature>
<dbReference type="PATRIC" id="fig|1227485.3.peg.1735"/>
<dbReference type="AlphaFoldDB" id="M0DRC5"/>
<keyword evidence="3" id="KW-1185">Reference proteome</keyword>
<dbReference type="EMBL" id="AOJD01000049">
    <property type="protein sequence ID" value="ELZ37242.1"/>
    <property type="molecule type" value="Genomic_DNA"/>
</dbReference>
<feature type="region of interest" description="Disordered" evidence="1">
    <location>
        <begin position="1"/>
        <end position="27"/>
    </location>
</feature>
<dbReference type="Gene3D" id="3.60.20.10">
    <property type="entry name" value="Glutamine Phosphoribosylpyrophosphate, subunit 1, domain 1"/>
    <property type="match status" value="1"/>
</dbReference>
<gene>
    <name evidence="2" type="ORF">C472_08991</name>
</gene>
<sequence length="252" mass="26186">MSENSTHDGTGTAATDRDPSSPSDRFAPGTFSIAARDPDTGAFGVAVSTALVGVGALCPFVSENAAVATQSYVKVSHGRNAVDLADRGVSVTTACEALLKDDPHDTYRQLHGVTDDDAFRYTGDDCVDWAGDLAGDDHTVAGNMLDGGDVIEAVSRGYAEADGGFADRLIAGLEAGQAAGGDKRGKISAALLVAAPDPKLYHNLRVDNSDDPVDELRAAYDLAVETEAELPAVAEDQLGEYPDAIVDFGIKR</sequence>
<dbReference type="RefSeq" id="WP_006629467.1">
    <property type="nucleotide sequence ID" value="NZ_AOJD01000049.1"/>
</dbReference>
<dbReference type="SUPFAM" id="SSF56235">
    <property type="entry name" value="N-terminal nucleophile aminohydrolases (Ntn hydrolases)"/>
    <property type="match status" value="1"/>
</dbReference>
<dbReference type="PANTHER" id="PTHR39328:SF1">
    <property type="entry name" value="BLL2871 PROTEIN"/>
    <property type="match status" value="1"/>
</dbReference>
<dbReference type="InterPro" id="IPR010430">
    <property type="entry name" value="DUF1028"/>
</dbReference>
<proteinExistence type="predicted"/>
<name>M0DRC5_9EURY</name>
<evidence type="ECO:0000313" key="2">
    <source>
        <dbReference type="EMBL" id="ELZ37242.1"/>
    </source>
</evidence>
<evidence type="ECO:0000256" key="1">
    <source>
        <dbReference type="SAM" id="MobiDB-lite"/>
    </source>
</evidence>
<reference evidence="2 3" key="1">
    <citation type="journal article" date="2014" name="PLoS Genet.">
        <title>Phylogenetically driven sequencing of extremely halophilic archaea reveals strategies for static and dynamic osmo-response.</title>
        <authorList>
            <person name="Becker E.A."/>
            <person name="Seitzer P.M."/>
            <person name="Tritt A."/>
            <person name="Larsen D."/>
            <person name="Krusor M."/>
            <person name="Yao A.I."/>
            <person name="Wu D."/>
            <person name="Madern D."/>
            <person name="Eisen J.A."/>
            <person name="Darling A.E."/>
            <person name="Facciotti M.T."/>
        </authorList>
    </citation>
    <scope>NUCLEOTIDE SEQUENCE [LARGE SCALE GENOMIC DNA]</scope>
    <source>
        <strain evidence="2 3">DSM 14210</strain>
    </source>
</reference>
<dbReference type="PANTHER" id="PTHR39328">
    <property type="entry name" value="BLL2871 PROTEIN"/>
    <property type="match status" value="1"/>
</dbReference>
<protein>
    <submittedName>
        <fullName evidence="2">Uncharacterized protein</fullName>
    </submittedName>
</protein>